<dbReference type="PANTHER" id="PTHR35149:SF2">
    <property type="entry name" value="DUF262 DOMAIN-CONTAINING PROTEIN"/>
    <property type="match status" value="1"/>
</dbReference>
<organism evidence="3 4">
    <name type="scientific">Reinekea marina</name>
    <dbReference type="NCBI Taxonomy" id="1310421"/>
    <lineage>
        <taxon>Bacteria</taxon>
        <taxon>Pseudomonadati</taxon>
        <taxon>Pseudomonadota</taxon>
        <taxon>Gammaproteobacteria</taxon>
        <taxon>Oceanospirillales</taxon>
        <taxon>Saccharospirillaceae</taxon>
        <taxon>Reinekea</taxon>
    </lineage>
</organism>
<evidence type="ECO:0000313" key="4">
    <source>
        <dbReference type="Proteomes" id="UP001595710"/>
    </source>
</evidence>
<feature type="domain" description="GmrSD restriction endonucleases N-terminal" evidence="1">
    <location>
        <begin position="17"/>
        <end position="253"/>
    </location>
</feature>
<name>A0ABV7WQH6_9GAMM</name>
<evidence type="ECO:0000259" key="1">
    <source>
        <dbReference type="Pfam" id="PF03235"/>
    </source>
</evidence>
<gene>
    <name evidence="3" type="ORF">ACFOND_05530</name>
</gene>
<dbReference type="Pfam" id="PF03235">
    <property type="entry name" value="GmrSD_N"/>
    <property type="match status" value="1"/>
</dbReference>
<feature type="domain" description="GmrSD restriction endonucleases C-terminal" evidence="2">
    <location>
        <begin position="441"/>
        <end position="585"/>
    </location>
</feature>
<dbReference type="EMBL" id="JBHRYN010000007">
    <property type="protein sequence ID" value="MFC3701099.1"/>
    <property type="molecule type" value="Genomic_DNA"/>
</dbReference>
<comment type="caution">
    <text evidence="3">The sequence shown here is derived from an EMBL/GenBank/DDBJ whole genome shotgun (WGS) entry which is preliminary data.</text>
</comment>
<dbReference type="InterPro" id="IPR011089">
    <property type="entry name" value="GmrSD_C"/>
</dbReference>
<keyword evidence="4" id="KW-1185">Reference proteome</keyword>
<protein>
    <submittedName>
        <fullName evidence="3">DUF262 domain-containing protein</fullName>
    </submittedName>
</protein>
<evidence type="ECO:0000259" key="2">
    <source>
        <dbReference type="Pfam" id="PF07510"/>
    </source>
</evidence>
<dbReference type="Proteomes" id="UP001595710">
    <property type="component" value="Unassembled WGS sequence"/>
</dbReference>
<evidence type="ECO:0000313" key="3">
    <source>
        <dbReference type="EMBL" id="MFC3701099.1"/>
    </source>
</evidence>
<reference evidence="4" key="1">
    <citation type="journal article" date="2019" name="Int. J. Syst. Evol. Microbiol.">
        <title>The Global Catalogue of Microorganisms (GCM) 10K type strain sequencing project: providing services to taxonomists for standard genome sequencing and annotation.</title>
        <authorList>
            <consortium name="The Broad Institute Genomics Platform"/>
            <consortium name="The Broad Institute Genome Sequencing Center for Infectious Disease"/>
            <person name="Wu L."/>
            <person name="Ma J."/>
        </authorList>
    </citation>
    <scope>NUCLEOTIDE SEQUENCE [LARGE SCALE GENOMIC DNA]</scope>
    <source>
        <strain evidence="4">CECT 8288</strain>
    </source>
</reference>
<dbReference type="InterPro" id="IPR004919">
    <property type="entry name" value="GmrSD_N"/>
</dbReference>
<dbReference type="PANTHER" id="PTHR35149">
    <property type="entry name" value="SLL5132 PROTEIN"/>
    <property type="match status" value="1"/>
</dbReference>
<accession>A0ABV7WQH6</accession>
<sequence length="594" mass="68667">MSNSPRDQLNPDSLSVSELLCNNYFEIPKNQRDYRWGKEQLEKLWNDLMLTVEEEKGSVGGDSSGHFLGSIVVIGKKQSLDSNRWLVVDGQQRITTLTILLTCLKSYVQNLDAGKTKRLLSNTIYSAVLSPEANEAPRIRLNSESKFYEGLIADCEDVAEREFFFNSNFNASNEVQNNIKTAFEFFDLEIKNYCNSAGEGWQEELTELVQTLNSSFYLLLVRVSNLWMAYRVFETLNERGLDLTQAELIKNVLIEHASETGKADIDLADRIWKKFVDNYESQPVTKLDMPHLIQFSYSFRHSFVKKGDIFDTVSRELRAGELNVFSFLDELEVDSRNWTAFLQGDLVNWSDKLERAQFSIVDPLWKKHCAPFILSLMNSYQSDLSYLEKALSLCEHYLFRQGMVSRDSVGVLQKVFTDAAILVNGRATIYELTKFFKRHSPDEEFIDHFKKFSVTNMKQAYYVLWKIEAMTDGHSLIKPNWQSSAQHVEHIMPKKPDPDWEGVAELEGYPKYLNRVGNLLVLEGHVNQHIKNRNIEYKIKNSFSLDYSNSKHLLAKELVSNFDAWAVKSQWNFDAINLRQQYMAEKYAASVWSL</sequence>
<proteinExistence type="predicted"/>
<dbReference type="RefSeq" id="WP_290280183.1">
    <property type="nucleotide sequence ID" value="NZ_JAUFQI010000001.1"/>
</dbReference>
<dbReference type="Pfam" id="PF07510">
    <property type="entry name" value="GmrSD_C"/>
    <property type="match status" value="1"/>
</dbReference>